<feature type="region of interest" description="Disordered" evidence="1">
    <location>
        <begin position="1"/>
        <end position="41"/>
    </location>
</feature>
<name>A0A511YVG6_9CELL</name>
<organism evidence="2 3">
    <name type="scientific">Actinotalea fermentans</name>
    <dbReference type="NCBI Taxonomy" id="43671"/>
    <lineage>
        <taxon>Bacteria</taxon>
        <taxon>Bacillati</taxon>
        <taxon>Actinomycetota</taxon>
        <taxon>Actinomycetes</taxon>
        <taxon>Micrococcales</taxon>
        <taxon>Cellulomonadaceae</taxon>
        <taxon>Actinotalea</taxon>
    </lineage>
</organism>
<sequence length="421" mass="45742">MARRTIVRLMSSDDASEAPTENGENGDGAVEKKARRRRERSFPGTSFAEALFIADAIQKHGAGQQIRRLTLLEAVERSPDSSLTRKLITASAQYGITTGSYKAEFLDLTDKGRLATDALVPAASRLKARIQLAIMEVPPFKAVFEKYKSSRLPSVQVLRDAMADAGVDEAEVAEAVETFLANARDLGLIRTIGGSEHLVSAEDVLDRLPDASEEDAIVTGRASGGDTTPERAAAVTASPEPQPAVTARTDLQGTCFVVSPIGAEDSEQRLHADLVLSSLIEPALRELGLEPVRADQISKPGMITGQVIDHLARAKMVIADLSFGNPNVYYELALRHATRKPVVQIIRSADTLPFDVGQFRTVVIDMSSIYTLVPKLDLHRQEIARQCRAAMEDGEAAESPLSRFYPSFWEYVPSSKRSGAK</sequence>
<dbReference type="AlphaFoldDB" id="A0A511YVG6"/>
<proteinExistence type="predicted"/>
<evidence type="ECO:0000313" key="2">
    <source>
        <dbReference type="EMBL" id="GEN79136.1"/>
    </source>
</evidence>
<gene>
    <name evidence="2" type="ORF">AFE02nite_08700</name>
</gene>
<comment type="caution">
    <text evidence="2">The sequence shown here is derived from an EMBL/GenBank/DDBJ whole genome shotgun (WGS) entry which is preliminary data.</text>
</comment>
<evidence type="ECO:0000313" key="3">
    <source>
        <dbReference type="Proteomes" id="UP000321484"/>
    </source>
</evidence>
<dbReference type="Proteomes" id="UP000321484">
    <property type="component" value="Unassembled WGS sequence"/>
</dbReference>
<evidence type="ECO:0000256" key="1">
    <source>
        <dbReference type="SAM" id="MobiDB-lite"/>
    </source>
</evidence>
<dbReference type="EMBL" id="BJYK01000001">
    <property type="protein sequence ID" value="GEN79136.1"/>
    <property type="molecule type" value="Genomic_DNA"/>
</dbReference>
<protein>
    <submittedName>
        <fullName evidence="2">Uncharacterized protein</fullName>
    </submittedName>
</protein>
<accession>A0A511YVG6</accession>
<reference evidence="2 3" key="1">
    <citation type="submission" date="2019-07" db="EMBL/GenBank/DDBJ databases">
        <title>Whole genome shotgun sequence of Actinotalea fermentans NBRC 105374.</title>
        <authorList>
            <person name="Hosoyama A."/>
            <person name="Uohara A."/>
            <person name="Ohji S."/>
            <person name="Ichikawa N."/>
        </authorList>
    </citation>
    <scope>NUCLEOTIDE SEQUENCE [LARGE SCALE GENOMIC DNA]</scope>
    <source>
        <strain evidence="2 3">NBRC 105374</strain>
    </source>
</reference>
<keyword evidence="3" id="KW-1185">Reference proteome</keyword>